<dbReference type="InterPro" id="IPR036473">
    <property type="entry name" value="Mopterin_CF_MoaD-rel_C_sf"/>
</dbReference>
<evidence type="ECO:0000259" key="1">
    <source>
        <dbReference type="Pfam" id="PF09189"/>
    </source>
</evidence>
<feature type="domain" description="Molybdopterin cofactor biosynthesis MoaD-related C-terminal" evidence="1">
    <location>
        <begin position="4"/>
        <end position="92"/>
    </location>
</feature>
<evidence type="ECO:0000313" key="2">
    <source>
        <dbReference type="EMBL" id="EGL81735.1"/>
    </source>
</evidence>
<dbReference type="eggNOG" id="ENOG502ZS69">
    <property type="taxonomic scope" value="Bacteria"/>
</dbReference>
<reference evidence="3" key="3">
    <citation type="submission" date="2021-08" db="EMBL/GenBank/DDBJ databases">
        <authorList>
            <person name="de Jong S."/>
            <person name="van den Broek M."/>
            <person name="Merkel A."/>
            <person name="de la Torre Cortes P."/>
            <person name="Kalamorz F."/>
            <person name="Cook G."/>
            <person name="van Loosdrecht M."/>
            <person name="McMillan D."/>
        </authorList>
    </citation>
    <scope>NUCLEOTIDE SEQUENCE</scope>
    <source>
        <strain evidence="3">TA2.A1</strain>
    </source>
</reference>
<organism evidence="2 4">
    <name type="scientific">Caldalkalibacillus thermarum (strain TA2.A1)</name>
    <dbReference type="NCBI Taxonomy" id="986075"/>
    <lineage>
        <taxon>Bacteria</taxon>
        <taxon>Bacillati</taxon>
        <taxon>Bacillota</taxon>
        <taxon>Bacilli</taxon>
        <taxon>Bacillales</taxon>
        <taxon>Bacillaceae</taxon>
        <taxon>Caldalkalibacillus</taxon>
    </lineage>
</organism>
<dbReference type="OrthoDB" id="2468967at2"/>
<reference evidence="2 4" key="1">
    <citation type="journal article" date="2011" name="J. Bacteriol.">
        <title>Draft genome sequence of the thermoalkaliphilic Caldalkalibacillus thermarum strain TA2.A1.</title>
        <authorList>
            <person name="Kalamorz F."/>
            <person name="Keis S."/>
            <person name="McMillan D.G."/>
            <person name="Olsson K."/>
            <person name="Stanton J.A."/>
            <person name="Stockwell P."/>
            <person name="Black M.A."/>
            <person name="Klingeman D.M."/>
            <person name="Land M.L."/>
            <person name="Han C.S."/>
            <person name="Martin S.L."/>
            <person name="Becher S.A."/>
            <person name="Peddie C.J."/>
            <person name="Morgan H.W."/>
            <person name="Matthies D."/>
            <person name="Preiss L."/>
            <person name="Meier T."/>
            <person name="Brown S.D."/>
            <person name="Cook G.M."/>
        </authorList>
    </citation>
    <scope>NUCLEOTIDE SEQUENCE [LARGE SCALE GENOMIC DNA]</scope>
    <source>
        <strain evidence="2 4">TA2.A1</strain>
    </source>
</reference>
<keyword evidence="5" id="KW-1185">Reference proteome</keyword>
<reference evidence="3 5" key="2">
    <citation type="journal article" date="2020" name="Extremophiles">
        <title>Genomic analysis of Caldalkalibacillus thermarum TA2.A1 reveals aerobic alkaliphilic metabolism and evolutionary hallmarks linking alkaliphilic bacteria and plant life.</title>
        <authorList>
            <person name="de Jong S.I."/>
            <person name="van den Broek M.A."/>
            <person name="Merkel A.Y."/>
            <person name="de la Torre Cortes P."/>
            <person name="Kalamorz F."/>
            <person name="Cook G.M."/>
            <person name="van Loosdrecht M.C.M."/>
            <person name="McMillan D.G.G."/>
        </authorList>
    </citation>
    <scope>NUCLEOTIDE SEQUENCE [LARGE SCALE GENOMIC DNA]</scope>
    <source>
        <strain evidence="3 5">TA2.A1</strain>
    </source>
</reference>
<name>F5LAI6_CALTT</name>
<dbReference type="Proteomes" id="UP000010716">
    <property type="component" value="Unassembled WGS sequence"/>
</dbReference>
<dbReference type="AlphaFoldDB" id="F5LAI6"/>
<accession>F5LAI6</accession>
<protein>
    <recommendedName>
        <fullName evidence="1">Molybdopterin cofactor biosynthesis MoaD-related C-terminal domain-containing protein</fullName>
    </recommendedName>
</protein>
<evidence type="ECO:0000313" key="5">
    <source>
        <dbReference type="Proteomes" id="UP000825179"/>
    </source>
</evidence>
<gene>
    <name evidence="2" type="ORF">CathTA2_2921</name>
    <name evidence="3" type="ORF">HUR95_13670</name>
</gene>
<sequence length="92" mass="10759">MYTEKLEIRGVNLKDIFCYLHQLGGRPCPHSSPSAVTVFDHPDWRCHVEQKEPFIFMHSTIPKVHVQFFALDKDHLEHVVKLFRLKTFRAGG</sequence>
<dbReference type="RefSeq" id="WP_007506271.1">
    <property type="nucleotide sequence ID" value="NZ_AFCE01000163.1"/>
</dbReference>
<dbReference type="EMBL" id="CP082237">
    <property type="protein sequence ID" value="QZT33319.1"/>
    <property type="molecule type" value="Genomic_DNA"/>
</dbReference>
<dbReference type="Pfam" id="PF09189">
    <property type="entry name" value="MoaD_arch"/>
    <property type="match status" value="1"/>
</dbReference>
<evidence type="ECO:0000313" key="4">
    <source>
        <dbReference type="Proteomes" id="UP000010716"/>
    </source>
</evidence>
<dbReference type="EMBL" id="AFCE01000163">
    <property type="protein sequence ID" value="EGL81735.1"/>
    <property type="molecule type" value="Genomic_DNA"/>
</dbReference>
<dbReference type="Gene3D" id="3.30.1370.80">
    <property type="entry name" value="Molybdopterin cofactor biosynthesis MoaD-related, C-terminal domain"/>
    <property type="match status" value="1"/>
</dbReference>
<proteinExistence type="predicted"/>
<evidence type="ECO:0000313" key="3">
    <source>
        <dbReference type="EMBL" id="QZT33319.1"/>
    </source>
</evidence>
<dbReference type="Proteomes" id="UP000825179">
    <property type="component" value="Chromosome"/>
</dbReference>
<dbReference type="InterPro" id="IPR015272">
    <property type="entry name" value="MoadD_C"/>
</dbReference>
<dbReference type="KEGG" id="cthu:HUR95_13670"/>